<protein>
    <submittedName>
        <fullName evidence="1">Uncharacterized protein</fullName>
    </submittedName>
</protein>
<dbReference type="EMBL" id="JOKJ01000001">
    <property type="protein sequence ID" value="KEQ10776.1"/>
    <property type="molecule type" value="Genomic_DNA"/>
</dbReference>
<sequence length="227" mass="24557">MRIFSFIQSRADRHAAQVPATSGAARTVFGLSVLDTGWSEMLARAEAALSRRGTRTEISFLDDATLATMLIDSENRRWLSQQVLLPSRRGLAGLVDMLIGRRPAVDFSPDTLVPALLTYVERPLNVLLIGENGQDGQKLKARLQDHAPWHRVVPATIDRLQPTPAVDLVVVTKPHLDVTDRVRLSAVSASLVIFAGKGLERFAETSAPSVGRSSLSTAVSAARSKAA</sequence>
<reference evidence="1 2" key="1">
    <citation type="submission" date="2014-06" db="EMBL/GenBank/DDBJ databases">
        <title>Rhizobium pelagicum/R2-400B4.</title>
        <authorList>
            <person name="Kimes N.E."/>
            <person name="Lopez-Perez M."/>
        </authorList>
    </citation>
    <scope>NUCLEOTIDE SEQUENCE [LARGE SCALE GENOMIC DNA]</scope>
    <source>
        <strain evidence="1 2">R2-400B4</strain>
    </source>
</reference>
<keyword evidence="2" id="KW-1185">Reference proteome</keyword>
<accession>A0A922P4G6</accession>
<dbReference type="RefSeq" id="WP_037161503.1">
    <property type="nucleotide sequence ID" value="NZ_CAJXID010000024.1"/>
</dbReference>
<dbReference type="OrthoDB" id="9771846at2"/>
<organism evidence="1 2">
    <name type="scientific">Pseudorhizobium pelagicum</name>
    <dbReference type="NCBI Taxonomy" id="1509405"/>
    <lineage>
        <taxon>Bacteria</taxon>
        <taxon>Pseudomonadati</taxon>
        <taxon>Pseudomonadota</taxon>
        <taxon>Alphaproteobacteria</taxon>
        <taxon>Hyphomicrobiales</taxon>
        <taxon>Rhizobiaceae</taxon>
        <taxon>Rhizobium/Agrobacterium group</taxon>
        <taxon>Pseudorhizobium</taxon>
    </lineage>
</organism>
<evidence type="ECO:0000313" key="1">
    <source>
        <dbReference type="EMBL" id="KEQ10776.1"/>
    </source>
</evidence>
<name>A0A922P4G6_9HYPH</name>
<dbReference type="AlphaFoldDB" id="A0A922P4G6"/>
<comment type="caution">
    <text evidence="1">The sequence shown here is derived from an EMBL/GenBank/DDBJ whole genome shotgun (WGS) entry which is preliminary data.</text>
</comment>
<dbReference type="Proteomes" id="UP000052167">
    <property type="component" value="Unassembled WGS sequence"/>
</dbReference>
<gene>
    <name evidence="1" type="ORF">GV68_00360</name>
</gene>
<proteinExistence type="predicted"/>
<evidence type="ECO:0000313" key="2">
    <source>
        <dbReference type="Proteomes" id="UP000052167"/>
    </source>
</evidence>